<sequence>MITLFAFSPGLTEPSVSPFCTKVIYLLKMANADWQRENILNPRAMPHGKVPVAQINGQMIADSHLIQAALEARGADFYAGLGPAARATGQAVMRMIEDMPLKALVHDRWATKHAWPICREAFFADVPGPVRHLVGAMVRRQVVRGLAAEGLTRMTDAERMAIVSHELRALSDLRGDQPFVLGETVTAADAACLAVLGAISHLPVETPLRARVRGDAALMDYIARVREAIMPA</sequence>
<dbReference type="SUPFAM" id="SSF52833">
    <property type="entry name" value="Thioredoxin-like"/>
    <property type="match status" value="1"/>
</dbReference>
<keyword evidence="4" id="KW-1185">Reference proteome</keyword>
<dbReference type="PANTHER" id="PTHR12289:SF41">
    <property type="entry name" value="FAILED AXON CONNECTIONS-RELATED"/>
    <property type="match status" value="1"/>
</dbReference>
<dbReference type="Gene3D" id="3.40.30.10">
    <property type="entry name" value="Glutaredoxin"/>
    <property type="match status" value="1"/>
</dbReference>
<dbReference type="Proteomes" id="UP000238392">
    <property type="component" value="Unassembled WGS sequence"/>
</dbReference>
<dbReference type="EMBL" id="PVTQ01000003">
    <property type="protein sequence ID" value="PRY91430.1"/>
    <property type="molecule type" value="Genomic_DNA"/>
</dbReference>
<feature type="domain" description="Metaxin glutathione S-transferase" evidence="1">
    <location>
        <begin position="165"/>
        <end position="225"/>
    </location>
</feature>
<accession>A0A2T0WXK3</accession>
<comment type="caution">
    <text evidence="3">The sequence shown here is derived from an EMBL/GenBank/DDBJ whole genome shotgun (WGS) entry which is preliminary data.</text>
</comment>
<dbReference type="Pfam" id="PF17172">
    <property type="entry name" value="GST_N_4"/>
    <property type="match status" value="1"/>
</dbReference>
<dbReference type="GO" id="GO:0016740">
    <property type="term" value="F:transferase activity"/>
    <property type="evidence" value="ECO:0007669"/>
    <property type="project" value="UniProtKB-KW"/>
</dbReference>
<evidence type="ECO:0000259" key="2">
    <source>
        <dbReference type="Pfam" id="PF17172"/>
    </source>
</evidence>
<protein>
    <submittedName>
        <fullName evidence="3">Glutathione S-transferase-like protein</fullName>
    </submittedName>
</protein>
<keyword evidence="3" id="KW-0808">Transferase</keyword>
<dbReference type="InterPro" id="IPR040079">
    <property type="entry name" value="Glutathione_S-Trfase"/>
</dbReference>
<dbReference type="SUPFAM" id="SSF47616">
    <property type="entry name" value="GST C-terminal domain-like"/>
    <property type="match status" value="1"/>
</dbReference>
<dbReference type="RefSeq" id="WP_170107985.1">
    <property type="nucleotide sequence ID" value="NZ_PVTQ01000003.1"/>
</dbReference>
<dbReference type="AlphaFoldDB" id="A0A2T0WXK3"/>
<dbReference type="SFLD" id="SFLDG01180">
    <property type="entry name" value="SUF1"/>
    <property type="match status" value="1"/>
</dbReference>
<dbReference type="Gene3D" id="1.20.1050.10">
    <property type="match status" value="1"/>
</dbReference>
<dbReference type="InterPro" id="IPR026928">
    <property type="entry name" value="FAX/IsoI-like"/>
</dbReference>
<reference evidence="3 4" key="1">
    <citation type="submission" date="2018-03" db="EMBL/GenBank/DDBJ databases">
        <title>Genomic Encyclopedia of Archaeal and Bacterial Type Strains, Phase II (KMG-II): from individual species to whole genera.</title>
        <authorList>
            <person name="Goeker M."/>
        </authorList>
    </citation>
    <scope>NUCLEOTIDE SEQUENCE [LARGE SCALE GENOMIC DNA]</scope>
    <source>
        <strain evidence="3 4">DSM 100212</strain>
    </source>
</reference>
<feature type="domain" description="Thioredoxin-like fold" evidence="2">
    <location>
        <begin position="18"/>
        <end position="111"/>
    </location>
</feature>
<dbReference type="GO" id="GO:0005737">
    <property type="term" value="C:cytoplasm"/>
    <property type="evidence" value="ECO:0007669"/>
    <property type="project" value="TreeGrafter"/>
</dbReference>
<dbReference type="InterPro" id="IPR050931">
    <property type="entry name" value="Mito_Protein_Transport_Metaxin"/>
</dbReference>
<dbReference type="PANTHER" id="PTHR12289">
    <property type="entry name" value="METAXIN RELATED"/>
    <property type="match status" value="1"/>
</dbReference>
<dbReference type="SFLD" id="SFLDG01200">
    <property type="entry name" value="SUF1.1"/>
    <property type="match status" value="1"/>
</dbReference>
<evidence type="ECO:0000313" key="3">
    <source>
        <dbReference type="EMBL" id="PRY91430.1"/>
    </source>
</evidence>
<dbReference type="InterPro" id="IPR012336">
    <property type="entry name" value="Thioredoxin-like_fold"/>
</dbReference>
<dbReference type="Pfam" id="PF17171">
    <property type="entry name" value="GST_C_6"/>
    <property type="match status" value="1"/>
</dbReference>
<dbReference type="InterPro" id="IPR033468">
    <property type="entry name" value="Metaxin_GST"/>
</dbReference>
<dbReference type="InterPro" id="IPR036282">
    <property type="entry name" value="Glutathione-S-Trfase_C_sf"/>
</dbReference>
<dbReference type="InterPro" id="IPR036249">
    <property type="entry name" value="Thioredoxin-like_sf"/>
</dbReference>
<organism evidence="3 4">
    <name type="scientific">Donghicola tyrosinivorans</name>
    <dbReference type="NCBI Taxonomy" id="1652492"/>
    <lineage>
        <taxon>Bacteria</taxon>
        <taxon>Pseudomonadati</taxon>
        <taxon>Pseudomonadota</taxon>
        <taxon>Alphaproteobacteria</taxon>
        <taxon>Rhodobacterales</taxon>
        <taxon>Roseobacteraceae</taxon>
        <taxon>Donghicola</taxon>
    </lineage>
</organism>
<evidence type="ECO:0000259" key="1">
    <source>
        <dbReference type="Pfam" id="PF17171"/>
    </source>
</evidence>
<gene>
    <name evidence="3" type="ORF">CLV74_10313</name>
</gene>
<evidence type="ECO:0000313" key="4">
    <source>
        <dbReference type="Proteomes" id="UP000238392"/>
    </source>
</evidence>
<proteinExistence type="predicted"/>
<name>A0A2T0WXK3_9RHOB</name>
<dbReference type="CDD" id="cd03193">
    <property type="entry name" value="GST_C_Metaxin"/>
    <property type="match status" value="1"/>
</dbReference>
<dbReference type="SFLD" id="SFLDS00019">
    <property type="entry name" value="Glutathione_Transferase_(cytos"/>
    <property type="match status" value="1"/>
</dbReference>